<dbReference type="GO" id="GO:0015031">
    <property type="term" value="P:protein transport"/>
    <property type="evidence" value="ECO:0007669"/>
    <property type="project" value="UniProtKB-KW"/>
</dbReference>
<dbReference type="PANTHER" id="PTHR30558:SF7">
    <property type="entry name" value="TOL-PAL SYSTEM PROTEIN TOLR"/>
    <property type="match status" value="1"/>
</dbReference>
<protein>
    <submittedName>
        <fullName evidence="9">Protein TolR</fullName>
    </submittedName>
</protein>
<dbReference type="Pfam" id="PF02472">
    <property type="entry name" value="ExbD"/>
    <property type="match status" value="1"/>
</dbReference>
<keyword evidence="3" id="KW-1003">Cell membrane</keyword>
<dbReference type="Proteomes" id="UP000017148">
    <property type="component" value="Unassembled WGS sequence"/>
</dbReference>
<evidence type="ECO:0000256" key="3">
    <source>
        <dbReference type="ARBA" id="ARBA00022475"/>
    </source>
</evidence>
<name>U7DAP5_9BACT</name>
<dbReference type="OrthoDB" id="9798629at2"/>
<evidence type="ECO:0000313" key="10">
    <source>
        <dbReference type="Proteomes" id="UP000017148"/>
    </source>
</evidence>
<evidence type="ECO:0000256" key="1">
    <source>
        <dbReference type="ARBA" id="ARBA00004162"/>
    </source>
</evidence>
<keyword evidence="4 7" id="KW-0812">Transmembrane</keyword>
<dbReference type="GO" id="GO:0005886">
    <property type="term" value="C:plasma membrane"/>
    <property type="evidence" value="ECO:0007669"/>
    <property type="project" value="UniProtKB-SubCell"/>
</dbReference>
<comment type="caution">
    <text evidence="9">The sequence shown here is derived from an EMBL/GenBank/DDBJ whole genome shotgun (WGS) entry which is preliminary data.</text>
</comment>
<dbReference type="EMBL" id="ASJR01000002">
    <property type="protein sequence ID" value="ERP39102.1"/>
    <property type="molecule type" value="Genomic_DNA"/>
</dbReference>
<dbReference type="RefSeq" id="WP_022635815.1">
    <property type="nucleotide sequence ID" value="NZ_ASJR01000002.1"/>
</dbReference>
<dbReference type="InterPro" id="IPR003400">
    <property type="entry name" value="ExbD"/>
</dbReference>
<evidence type="ECO:0000256" key="8">
    <source>
        <dbReference type="SAM" id="Phobius"/>
    </source>
</evidence>
<dbReference type="PANTHER" id="PTHR30558">
    <property type="entry name" value="EXBD MEMBRANE COMPONENT OF PMF-DRIVEN MACROMOLECULE IMPORT SYSTEM"/>
    <property type="match status" value="1"/>
</dbReference>
<keyword evidence="7" id="KW-0653">Protein transport</keyword>
<keyword evidence="7" id="KW-0813">Transport</keyword>
<feature type="transmembrane region" description="Helical" evidence="8">
    <location>
        <begin position="21"/>
        <end position="39"/>
    </location>
</feature>
<sequence length="138" mass="15654">MNKRRKRRRNKSISELNITNLVDVVFALLIIFMITAPMMTQGVQVDLPDTESEAVELPERVIQVVVTKEQDIYIDERPVSLRSFSREFAQVFAGDLATPVYLSADREVPYGVVMRLISEIQNAGVVNLGFLTEPLKED</sequence>
<evidence type="ECO:0000256" key="5">
    <source>
        <dbReference type="ARBA" id="ARBA00022989"/>
    </source>
</evidence>
<comment type="similarity">
    <text evidence="2 7">Belongs to the ExbD/TolR family.</text>
</comment>
<gene>
    <name evidence="9" type="ORF">CALK_0268</name>
</gene>
<evidence type="ECO:0000256" key="6">
    <source>
        <dbReference type="ARBA" id="ARBA00023136"/>
    </source>
</evidence>
<evidence type="ECO:0000256" key="7">
    <source>
        <dbReference type="RuleBase" id="RU003879"/>
    </source>
</evidence>
<comment type="subcellular location">
    <subcellularLocation>
        <location evidence="1">Cell membrane</location>
        <topology evidence="1">Single-pass membrane protein</topology>
    </subcellularLocation>
    <subcellularLocation>
        <location evidence="7">Cell membrane</location>
        <topology evidence="7">Single-pass type II membrane protein</topology>
    </subcellularLocation>
</comment>
<dbReference type="AlphaFoldDB" id="U7DAP5"/>
<keyword evidence="6 8" id="KW-0472">Membrane</keyword>
<proteinExistence type="inferred from homology"/>
<dbReference type="eggNOG" id="COG0848">
    <property type="taxonomic scope" value="Bacteria"/>
</dbReference>
<accession>U7DAP5</accession>
<keyword evidence="5 8" id="KW-1133">Transmembrane helix</keyword>
<evidence type="ECO:0000256" key="4">
    <source>
        <dbReference type="ARBA" id="ARBA00022692"/>
    </source>
</evidence>
<dbReference type="Gene3D" id="3.30.420.270">
    <property type="match status" value="1"/>
</dbReference>
<dbReference type="STRING" id="1313304.CALK_0268"/>
<organism evidence="9 10">
    <name type="scientific">Chitinivibrio alkaliphilus ACht1</name>
    <dbReference type="NCBI Taxonomy" id="1313304"/>
    <lineage>
        <taxon>Bacteria</taxon>
        <taxon>Pseudomonadati</taxon>
        <taxon>Fibrobacterota</taxon>
        <taxon>Chitinivibrionia</taxon>
        <taxon>Chitinivibrionales</taxon>
        <taxon>Chitinivibrionaceae</taxon>
        <taxon>Chitinivibrio</taxon>
    </lineage>
</organism>
<reference evidence="9 10" key="1">
    <citation type="journal article" date="2013" name="Environ. Microbiol.">
        <title>Genome analysis of Chitinivibrio alkaliphilus gen. nov., sp. nov., a novel extremely haloalkaliphilic anaerobic chitinolytic bacterium from the candidate phylum Termite Group 3.</title>
        <authorList>
            <person name="Sorokin D.Y."/>
            <person name="Gumerov V.M."/>
            <person name="Rakitin A.L."/>
            <person name="Beletsky A.V."/>
            <person name="Damste J.S."/>
            <person name="Muyzer G."/>
            <person name="Mardanov A.V."/>
            <person name="Ravin N.V."/>
        </authorList>
    </citation>
    <scope>NUCLEOTIDE SEQUENCE [LARGE SCALE GENOMIC DNA]</scope>
    <source>
        <strain evidence="9 10">ACht1</strain>
    </source>
</reference>
<evidence type="ECO:0000313" key="9">
    <source>
        <dbReference type="EMBL" id="ERP39102.1"/>
    </source>
</evidence>
<evidence type="ECO:0000256" key="2">
    <source>
        <dbReference type="ARBA" id="ARBA00005811"/>
    </source>
</evidence>
<dbReference type="GO" id="GO:0022857">
    <property type="term" value="F:transmembrane transporter activity"/>
    <property type="evidence" value="ECO:0007669"/>
    <property type="project" value="InterPro"/>
</dbReference>
<keyword evidence="10" id="KW-1185">Reference proteome</keyword>